<name>A0AAN9QK22_CANGL</name>
<gene>
    <name evidence="2" type="ORF">VNO77_21195</name>
</gene>
<organism evidence="2 3">
    <name type="scientific">Canavalia gladiata</name>
    <name type="common">Sword bean</name>
    <name type="synonym">Dolichos gladiatus</name>
    <dbReference type="NCBI Taxonomy" id="3824"/>
    <lineage>
        <taxon>Eukaryota</taxon>
        <taxon>Viridiplantae</taxon>
        <taxon>Streptophyta</taxon>
        <taxon>Embryophyta</taxon>
        <taxon>Tracheophyta</taxon>
        <taxon>Spermatophyta</taxon>
        <taxon>Magnoliopsida</taxon>
        <taxon>eudicotyledons</taxon>
        <taxon>Gunneridae</taxon>
        <taxon>Pentapetalae</taxon>
        <taxon>rosids</taxon>
        <taxon>fabids</taxon>
        <taxon>Fabales</taxon>
        <taxon>Fabaceae</taxon>
        <taxon>Papilionoideae</taxon>
        <taxon>50 kb inversion clade</taxon>
        <taxon>NPAAA clade</taxon>
        <taxon>indigoferoid/millettioid clade</taxon>
        <taxon>Phaseoleae</taxon>
        <taxon>Canavalia</taxon>
    </lineage>
</organism>
<proteinExistence type="predicted"/>
<protein>
    <submittedName>
        <fullName evidence="2">Uncharacterized protein</fullName>
    </submittedName>
</protein>
<keyword evidence="1" id="KW-1133">Transmembrane helix</keyword>
<evidence type="ECO:0000256" key="1">
    <source>
        <dbReference type="SAM" id="Phobius"/>
    </source>
</evidence>
<keyword evidence="1" id="KW-0812">Transmembrane</keyword>
<accession>A0AAN9QK22</accession>
<evidence type="ECO:0000313" key="2">
    <source>
        <dbReference type="EMBL" id="KAK7340490.1"/>
    </source>
</evidence>
<dbReference type="EMBL" id="JAYMYQ010000004">
    <property type="protein sequence ID" value="KAK7340490.1"/>
    <property type="molecule type" value="Genomic_DNA"/>
</dbReference>
<dbReference type="Proteomes" id="UP001367508">
    <property type="component" value="Unassembled WGS sequence"/>
</dbReference>
<comment type="caution">
    <text evidence="2">The sequence shown here is derived from an EMBL/GenBank/DDBJ whole genome shotgun (WGS) entry which is preliminary data.</text>
</comment>
<reference evidence="2 3" key="1">
    <citation type="submission" date="2024-01" db="EMBL/GenBank/DDBJ databases">
        <title>The genomes of 5 underutilized Papilionoideae crops provide insights into root nodulation and disease resistanc.</title>
        <authorList>
            <person name="Jiang F."/>
        </authorList>
    </citation>
    <scope>NUCLEOTIDE SEQUENCE [LARGE SCALE GENOMIC DNA]</scope>
    <source>
        <strain evidence="2">LVBAO_FW01</strain>
        <tissue evidence="2">Leaves</tissue>
    </source>
</reference>
<evidence type="ECO:0000313" key="3">
    <source>
        <dbReference type="Proteomes" id="UP001367508"/>
    </source>
</evidence>
<sequence>MSVSQFSKIYIYAVFEGTACFGHCKLWVVQAVKNNSNPSLEKELNSSSFFNSLVDTKFHIVVPFSRFINMTFSCDATIYRACIHGDIPMIAFVIFVYLATVLQDYWFGLYHKLPPYVKSPKRHCLKIGTWVLLSAIMLGFG</sequence>
<keyword evidence="1" id="KW-0472">Membrane</keyword>
<feature type="transmembrane region" description="Helical" evidence="1">
    <location>
        <begin position="89"/>
        <end position="111"/>
    </location>
</feature>
<keyword evidence="3" id="KW-1185">Reference proteome</keyword>
<dbReference type="AlphaFoldDB" id="A0AAN9QK22"/>